<dbReference type="InterPro" id="IPR001565">
    <property type="entry name" value="Synaptotagmin"/>
</dbReference>
<evidence type="ECO:0000256" key="9">
    <source>
        <dbReference type="ARBA" id="ARBA00034101"/>
    </source>
</evidence>
<evidence type="ECO:0000259" key="14">
    <source>
        <dbReference type="PROSITE" id="PS50106"/>
    </source>
</evidence>
<feature type="domain" description="C2" evidence="13">
    <location>
        <begin position="251"/>
        <end position="373"/>
    </location>
</feature>
<keyword evidence="1" id="KW-0479">Metal-binding</keyword>
<evidence type="ECO:0000256" key="10">
    <source>
        <dbReference type="ARBA" id="ARBA00070121"/>
    </source>
</evidence>
<dbReference type="InterPro" id="IPR035892">
    <property type="entry name" value="C2_domain_sf"/>
</dbReference>
<proteinExistence type="predicted"/>
<feature type="compositionally biased region" description="Polar residues" evidence="12">
    <location>
        <begin position="475"/>
        <end position="486"/>
    </location>
</feature>
<dbReference type="PROSITE" id="PS50106">
    <property type="entry name" value="PDZ"/>
    <property type="match status" value="1"/>
</dbReference>
<dbReference type="PROSITE" id="PS50004">
    <property type="entry name" value="C2"/>
    <property type="match status" value="2"/>
</dbReference>
<dbReference type="PRINTS" id="PR00360">
    <property type="entry name" value="C2DOMAIN"/>
</dbReference>
<dbReference type="GO" id="GO:0005544">
    <property type="term" value="F:calcium-dependent phospholipid binding"/>
    <property type="evidence" value="ECO:0007669"/>
    <property type="project" value="UniProtKB-KW"/>
</dbReference>
<dbReference type="GO" id="GO:0048788">
    <property type="term" value="C:cytoskeleton of presynaptic active zone"/>
    <property type="evidence" value="ECO:0007669"/>
    <property type="project" value="TreeGrafter"/>
</dbReference>
<dbReference type="Pfam" id="PF00168">
    <property type="entry name" value="C2"/>
    <property type="match status" value="2"/>
</dbReference>
<evidence type="ECO:0000259" key="13">
    <source>
        <dbReference type="PROSITE" id="PS50004"/>
    </source>
</evidence>
<sequence>MAGGPSWHVKAYHLQDEETDWFDKPRQGRGGPEPGPDRRLMKGSYYPFPHTRIKLQRDPKDHSVSGGGLGIRVVGGKEIPGTNREIGAYIAKVTAGGYAEQTGKVVEGMQVLEWNGISLLGKTYEEVQSFLGQQNGEAEICVRLDLNMLSSSEQPQQLELQTQLRAGERQRSPGVDPQQLAAELQKVSEQQAPAVGPVLSALERAGHLHSTTGSNASSGVPSPGQPGSPSVNKRRHSGKSAEVLKPQPHPVTGEIQLQINYDRNMGNLIVHVLQARNLAPRENNGYTDPFVKVYLLPGRGAENKRRTKYMQKTQNPEWNQTVIYKNILLEQLKKKTLEVTVWDYDRYSSNDFLGEVLIDLSNTAQLDNTPRWHPLKEQSESIHHGRAQPPQGPGGSGSLGGQGGSGGQGGPGGSGGQGGQPGNQQSPKTSVIKSRSHGIFPDPAKETQIPTIEKSHSSPGSSKSSSEGHLRSHGPSRSQSKSSVTQAHLEDAGNAIAAAEAAVQQARLQPNKTNQRALDGDGYTLESEDSLATNAVDSAIFQVPQIKSIPNGTDKNRGLESLNLPDAEGKMMGEIKVALKKEMKTEGEQLVLEILQCRNITYKFKSPDHLPDLYVKLYVVNVATQKRIIKKKTRVCRHDREPSFNETFRFNLNPVGHSIQLFLVSNGGKFMKKTLIGEAYIWLDNVDMRKRAVSWHKLAATTNQTQP</sequence>
<dbReference type="SUPFAM" id="SSF50156">
    <property type="entry name" value="PDZ domain-like"/>
    <property type="match status" value="1"/>
</dbReference>
<dbReference type="FunFam" id="2.60.40.150:FF:000137">
    <property type="entry name" value="Piccolo presynaptic cytomatrix protein"/>
    <property type="match status" value="1"/>
</dbReference>
<comment type="subcellular location">
    <subcellularLocation>
        <location evidence="9">Presynaptic active zone</location>
    </subcellularLocation>
</comment>
<dbReference type="SMART" id="SM00228">
    <property type="entry name" value="PDZ"/>
    <property type="match status" value="1"/>
</dbReference>
<evidence type="ECO:0000256" key="5">
    <source>
        <dbReference type="ARBA" id="ARBA00022837"/>
    </source>
</evidence>
<dbReference type="GO" id="GO:1904071">
    <property type="term" value="P:presynaptic active zone assembly"/>
    <property type="evidence" value="ECO:0007669"/>
    <property type="project" value="TreeGrafter"/>
</dbReference>
<dbReference type="OrthoDB" id="10059918at2759"/>
<dbReference type="PANTHER" id="PTHR14113">
    <property type="entry name" value="PICCOLO/BASSOON"/>
    <property type="match status" value="1"/>
</dbReference>
<dbReference type="CDD" id="cd04031">
    <property type="entry name" value="C2A_RIM1alpha"/>
    <property type="match status" value="1"/>
</dbReference>
<feature type="compositionally biased region" description="Gly residues" evidence="12">
    <location>
        <begin position="393"/>
        <end position="421"/>
    </location>
</feature>
<name>A0A553Q5S4_9TELE</name>
<evidence type="ECO:0000313" key="16">
    <source>
        <dbReference type="Proteomes" id="UP000316079"/>
    </source>
</evidence>
<dbReference type="GO" id="GO:0098978">
    <property type="term" value="C:glutamatergic synapse"/>
    <property type="evidence" value="ECO:0007669"/>
    <property type="project" value="TreeGrafter"/>
</dbReference>
<evidence type="ECO:0000256" key="6">
    <source>
        <dbReference type="ARBA" id="ARBA00023018"/>
    </source>
</evidence>
<evidence type="ECO:0000256" key="12">
    <source>
        <dbReference type="SAM" id="MobiDB-lite"/>
    </source>
</evidence>
<dbReference type="GO" id="GO:0016020">
    <property type="term" value="C:membrane"/>
    <property type="evidence" value="ECO:0007669"/>
    <property type="project" value="InterPro"/>
</dbReference>
<feature type="compositionally biased region" description="Low complexity" evidence="12">
    <location>
        <begin position="457"/>
        <end position="467"/>
    </location>
</feature>
<gene>
    <name evidence="15" type="ORF">DNTS_032439</name>
</gene>
<keyword evidence="2" id="KW-0677">Repeat</keyword>
<dbReference type="AlphaFoldDB" id="A0A553Q5S4"/>
<dbReference type="Gene3D" id="2.30.42.10">
    <property type="match status" value="1"/>
</dbReference>
<dbReference type="SUPFAM" id="SSF49562">
    <property type="entry name" value="C2 domain (Calcium/lipid-binding domain, CaLB)"/>
    <property type="match status" value="2"/>
</dbReference>
<dbReference type="GO" id="GO:0035418">
    <property type="term" value="P:protein localization to synapse"/>
    <property type="evidence" value="ECO:0007669"/>
    <property type="project" value="TreeGrafter"/>
</dbReference>
<evidence type="ECO:0000313" key="15">
    <source>
        <dbReference type="EMBL" id="TRY85286.1"/>
    </source>
</evidence>
<dbReference type="SMART" id="SM00239">
    <property type="entry name" value="C2"/>
    <property type="match status" value="2"/>
</dbReference>
<feature type="domain" description="C2" evidence="13">
    <location>
        <begin position="571"/>
        <end position="696"/>
    </location>
</feature>
<dbReference type="InterPro" id="IPR000008">
    <property type="entry name" value="C2_dom"/>
</dbReference>
<feature type="region of interest" description="Disordered" evidence="12">
    <location>
        <begin position="18"/>
        <end position="42"/>
    </location>
</feature>
<keyword evidence="3" id="KW-0863">Zinc-finger</keyword>
<dbReference type="CDD" id="cd00030">
    <property type="entry name" value="C2"/>
    <property type="match status" value="1"/>
</dbReference>
<keyword evidence="6" id="KW-0770">Synapse</keyword>
<evidence type="ECO:0000256" key="4">
    <source>
        <dbReference type="ARBA" id="ARBA00022833"/>
    </source>
</evidence>
<dbReference type="EMBL" id="SRMA01026303">
    <property type="protein sequence ID" value="TRY85286.1"/>
    <property type="molecule type" value="Genomic_DNA"/>
</dbReference>
<evidence type="ECO:0000256" key="1">
    <source>
        <dbReference type="ARBA" id="ARBA00022723"/>
    </source>
</evidence>
<dbReference type="GO" id="GO:0098882">
    <property type="term" value="F:structural constituent of presynaptic active zone"/>
    <property type="evidence" value="ECO:0007669"/>
    <property type="project" value="TreeGrafter"/>
</dbReference>
<evidence type="ECO:0000256" key="2">
    <source>
        <dbReference type="ARBA" id="ARBA00022737"/>
    </source>
</evidence>
<dbReference type="Proteomes" id="UP000316079">
    <property type="component" value="Unassembled WGS sequence"/>
</dbReference>
<dbReference type="PRINTS" id="PR00399">
    <property type="entry name" value="SYNAPTOTAGMN"/>
</dbReference>
<evidence type="ECO:0000256" key="8">
    <source>
        <dbReference type="ARBA" id="ARBA00023302"/>
    </source>
</evidence>
<dbReference type="CDD" id="cd06714">
    <property type="entry name" value="PDZ_RIM-like"/>
    <property type="match status" value="1"/>
</dbReference>
<feature type="compositionally biased region" description="Low complexity" evidence="12">
    <location>
        <begin position="217"/>
        <end position="231"/>
    </location>
</feature>
<keyword evidence="4" id="KW-0862">Zinc</keyword>
<feature type="region of interest" description="Disordered" evidence="12">
    <location>
        <begin position="377"/>
        <end position="487"/>
    </location>
</feature>
<dbReference type="PANTHER" id="PTHR14113:SF6">
    <property type="entry name" value="PROTEIN PICCOLO"/>
    <property type="match status" value="1"/>
</dbReference>
<dbReference type="GO" id="GO:0098982">
    <property type="term" value="C:GABA-ergic synapse"/>
    <property type="evidence" value="ECO:0007669"/>
    <property type="project" value="TreeGrafter"/>
</dbReference>
<comment type="caution">
    <text evidence="15">The sequence shown here is derived from an EMBL/GenBank/DDBJ whole genome shotgun (WGS) entry which is preliminary data.</text>
</comment>
<dbReference type="InterPro" id="IPR036034">
    <property type="entry name" value="PDZ_sf"/>
</dbReference>
<dbReference type="Gene3D" id="2.60.40.150">
    <property type="entry name" value="C2 domain"/>
    <property type="match status" value="2"/>
</dbReference>
<protein>
    <recommendedName>
        <fullName evidence="10">Protein piccolo</fullName>
    </recommendedName>
    <alternativeName>
        <fullName evidence="11">Aczonin</fullName>
    </alternativeName>
</protein>
<feature type="domain" description="PDZ" evidence="14">
    <location>
        <begin position="52"/>
        <end position="131"/>
    </location>
</feature>
<evidence type="ECO:0000256" key="11">
    <source>
        <dbReference type="ARBA" id="ARBA00083569"/>
    </source>
</evidence>
<keyword evidence="16" id="KW-1185">Reference proteome</keyword>
<feature type="region of interest" description="Disordered" evidence="12">
    <location>
        <begin position="209"/>
        <end position="249"/>
    </location>
</feature>
<organism evidence="15 16">
    <name type="scientific">Danionella cerebrum</name>
    <dbReference type="NCBI Taxonomy" id="2873325"/>
    <lineage>
        <taxon>Eukaryota</taxon>
        <taxon>Metazoa</taxon>
        <taxon>Chordata</taxon>
        <taxon>Craniata</taxon>
        <taxon>Vertebrata</taxon>
        <taxon>Euteleostomi</taxon>
        <taxon>Actinopterygii</taxon>
        <taxon>Neopterygii</taxon>
        <taxon>Teleostei</taxon>
        <taxon>Ostariophysi</taxon>
        <taxon>Cypriniformes</taxon>
        <taxon>Danionidae</taxon>
        <taxon>Danioninae</taxon>
        <taxon>Danionella</taxon>
    </lineage>
</organism>
<dbReference type="FunFam" id="2.60.40.150:FF:000149">
    <property type="entry name" value="Piccolo presynaptic cytomatrix protein"/>
    <property type="match status" value="1"/>
</dbReference>
<dbReference type="GO" id="GO:0030424">
    <property type="term" value="C:axon"/>
    <property type="evidence" value="ECO:0007669"/>
    <property type="project" value="TreeGrafter"/>
</dbReference>
<accession>A0A553Q5S4</accession>
<keyword evidence="7" id="KW-0966">Cell projection</keyword>
<dbReference type="InterPro" id="IPR052098">
    <property type="entry name" value="Presynaptic_Scaffold_Bsn/Pclo"/>
</dbReference>
<evidence type="ECO:0000256" key="7">
    <source>
        <dbReference type="ARBA" id="ARBA00023273"/>
    </source>
</evidence>
<dbReference type="Pfam" id="PF00595">
    <property type="entry name" value="PDZ"/>
    <property type="match status" value="1"/>
</dbReference>
<keyword evidence="5" id="KW-0106">Calcium</keyword>
<evidence type="ECO:0000256" key="3">
    <source>
        <dbReference type="ARBA" id="ARBA00022771"/>
    </source>
</evidence>
<dbReference type="GO" id="GO:0008270">
    <property type="term" value="F:zinc ion binding"/>
    <property type="evidence" value="ECO:0007669"/>
    <property type="project" value="UniProtKB-KW"/>
</dbReference>
<keyword evidence="8" id="KW-0111">Calcium/phospholipid-binding</keyword>
<dbReference type="InterPro" id="IPR001478">
    <property type="entry name" value="PDZ"/>
</dbReference>
<reference evidence="15 16" key="1">
    <citation type="journal article" date="2019" name="Sci. Data">
        <title>Hybrid genome assembly and annotation of Danionella translucida.</title>
        <authorList>
            <person name="Kadobianskyi M."/>
            <person name="Schulze L."/>
            <person name="Schuelke M."/>
            <person name="Judkewitz B."/>
        </authorList>
    </citation>
    <scope>NUCLEOTIDE SEQUENCE [LARGE SCALE GENOMIC DNA]</scope>
    <source>
        <strain evidence="15 16">Bolton</strain>
    </source>
</reference>